<comment type="function">
    <text evidence="2">Acylhydrolase that catalyzes the hydrolysis of phospholipids at the sn-1 position.</text>
</comment>
<comment type="similarity">
    <text evidence="2">Belongs to the AB hydrolase superfamily. Lipase family.</text>
</comment>
<name>A0A0P0VDG2_ORYSJ</name>
<accession>A0A0P0VDG2</accession>
<dbReference type="GO" id="GO:0016042">
    <property type="term" value="P:lipid catabolic process"/>
    <property type="evidence" value="ECO:0007669"/>
    <property type="project" value="UniProtKB-UniRule"/>
</dbReference>
<gene>
    <name evidence="3" type="ordered locus">Os01g0968500</name>
    <name evidence="3" type="ORF">OSNPB_010968500</name>
</gene>
<dbReference type="AlphaFoldDB" id="A0A0P0VDG2"/>
<dbReference type="STRING" id="39947.A0A0P0VDG2"/>
<dbReference type="PANTHER" id="PTHR31828">
    <property type="entry name" value="PHOSPHOLIPASE A1-IIGAMMA"/>
    <property type="match status" value="1"/>
</dbReference>
<evidence type="ECO:0000313" key="3">
    <source>
        <dbReference type="EMBL" id="BAS76407.1"/>
    </source>
</evidence>
<dbReference type="Proteomes" id="UP000059680">
    <property type="component" value="Chromosome 1"/>
</dbReference>
<keyword evidence="1 2" id="KW-0378">Hydrolase</keyword>
<evidence type="ECO:0000256" key="1">
    <source>
        <dbReference type="ARBA" id="ARBA00022801"/>
    </source>
</evidence>
<protein>
    <recommendedName>
        <fullName evidence="2">Phospholipase A1</fullName>
        <ecNumber evidence="2">3.1.1.-</ecNumber>
    </recommendedName>
</protein>
<reference evidence="3 4" key="3">
    <citation type="journal article" date="2013" name="Rice">
        <title>Improvement of the Oryza sativa Nipponbare reference genome using next generation sequence and optical map data.</title>
        <authorList>
            <person name="Kawahara Y."/>
            <person name="de la Bastide M."/>
            <person name="Hamilton J.P."/>
            <person name="Kanamori H."/>
            <person name="McCombie W.R."/>
            <person name="Ouyang S."/>
            <person name="Schwartz D.C."/>
            <person name="Tanaka T."/>
            <person name="Wu J."/>
            <person name="Zhou S."/>
            <person name="Childs K.L."/>
            <person name="Davidson R.M."/>
            <person name="Lin H."/>
            <person name="Quesada-Ocampo L."/>
            <person name="Vaillancourt B."/>
            <person name="Sakai H."/>
            <person name="Lee S.S."/>
            <person name="Kim J."/>
            <person name="Numa H."/>
            <person name="Itoh T."/>
            <person name="Buell C.R."/>
            <person name="Matsumoto T."/>
        </authorList>
    </citation>
    <scope>NUCLEOTIDE SEQUENCE [LARGE SCALE GENOMIC DNA]</scope>
    <source>
        <strain evidence="4">cv. Nipponbare</strain>
    </source>
</reference>
<dbReference type="Gramene" id="Os01t0968500-00">
    <property type="protein sequence ID" value="Os01t0968500-00"/>
    <property type="gene ID" value="Os01g0968500"/>
</dbReference>
<dbReference type="Gene3D" id="3.40.50.1820">
    <property type="entry name" value="alpha/beta hydrolase"/>
    <property type="match status" value="1"/>
</dbReference>
<keyword evidence="2" id="KW-0443">Lipid metabolism</keyword>
<proteinExistence type="inferred from homology"/>
<organism evidence="3 4">
    <name type="scientific">Oryza sativa subsp. japonica</name>
    <name type="common">Rice</name>
    <dbReference type="NCBI Taxonomy" id="39947"/>
    <lineage>
        <taxon>Eukaryota</taxon>
        <taxon>Viridiplantae</taxon>
        <taxon>Streptophyta</taxon>
        <taxon>Embryophyta</taxon>
        <taxon>Tracheophyta</taxon>
        <taxon>Spermatophyta</taxon>
        <taxon>Magnoliopsida</taxon>
        <taxon>Liliopsida</taxon>
        <taxon>Poales</taxon>
        <taxon>Poaceae</taxon>
        <taxon>BOP clade</taxon>
        <taxon>Oryzoideae</taxon>
        <taxon>Oryzeae</taxon>
        <taxon>Oryzinae</taxon>
        <taxon>Oryza</taxon>
        <taxon>Oryza sativa</taxon>
    </lineage>
</organism>
<dbReference type="eggNOG" id="KOG4569">
    <property type="taxonomic scope" value="Eukaryota"/>
</dbReference>
<dbReference type="PANTHER" id="PTHR31828:SF12">
    <property type="entry name" value="PHOSPHOLIPASE A1-II 6"/>
    <property type="match status" value="1"/>
</dbReference>
<evidence type="ECO:0000313" key="4">
    <source>
        <dbReference type="Proteomes" id="UP000059680"/>
    </source>
</evidence>
<dbReference type="GO" id="GO:0008970">
    <property type="term" value="F:phospholipase A1 activity"/>
    <property type="evidence" value="ECO:0007669"/>
    <property type="project" value="UniProtKB-UniRule"/>
</dbReference>
<dbReference type="EC" id="3.1.1.-" evidence="2"/>
<dbReference type="InterPro" id="IPR033556">
    <property type="entry name" value="PLA"/>
</dbReference>
<evidence type="ECO:0000256" key="2">
    <source>
        <dbReference type="RuleBase" id="RU367093"/>
    </source>
</evidence>
<reference evidence="3 4" key="2">
    <citation type="journal article" date="2013" name="Plant Cell Physiol.">
        <title>Rice Annotation Project Database (RAP-DB): an integrative and interactive database for rice genomics.</title>
        <authorList>
            <person name="Sakai H."/>
            <person name="Lee S.S."/>
            <person name="Tanaka T."/>
            <person name="Numa H."/>
            <person name="Kim J."/>
            <person name="Kawahara Y."/>
            <person name="Wakimoto H."/>
            <person name="Yang C.C."/>
            <person name="Iwamoto M."/>
            <person name="Abe T."/>
            <person name="Yamada Y."/>
            <person name="Muto A."/>
            <person name="Inokuchi H."/>
            <person name="Ikemura T."/>
            <person name="Matsumoto T."/>
            <person name="Sasaki T."/>
            <person name="Itoh T."/>
        </authorList>
    </citation>
    <scope>NUCLEOTIDE SEQUENCE [LARGE SCALE GENOMIC DNA]</scope>
    <source>
        <strain evidence="4">cv. Nipponbare</strain>
    </source>
</reference>
<reference evidence="4" key="1">
    <citation type="journal article" date="2005" name="Nature">
        <title>The map-based sequence of the rice genome.</title>
        <authorList>
            <consortium name="International rice genome sequencing project (IRGSP)"/>
            <person name="Matsumoto T."/>
            <person name="Wu J."/>
            <person name="Kanamori H."/>
            <person name="Katayose Y."/>
            <person name="Fujisawa M."/>
            <person name="Namiki N."/>
            <person name="Mizuno H."/>
            <person name="Yamamoto K."/>
            <person name="Antonio B.A."/>
            <person name="Baba T."/>
            <person name="Sakata K."/>
            <person name="Nagamura Y."/>
            <person name="Aoki H."/>
            <person name="Arikawa K."/>
            <person name="Arita K."/>
            <person name="Bito T."/>
            <person name="Chiden Y."/>
            <person name="Fujitsuka N."/>
            <person name="Fukunaka R."/>
            <person name="Hamada M."/>
            <person name="Harada C."/>
            <person name="Hayashi A."/>
            <person name="Hijishita S."/>
            <person name="Honda M."/>
            <person name="Hosokawa S."/>
            <person name="Ichikawa Y."/>
            <person name="Idonuma A."/>
            <person name="Iijima M."/>
            <person name="Ikeda M."/>
            <person name="Ikeno M."/>
            <person name="Ito K."/>
            <person name="Ito S."/>
            <person name="Ito T."/>
            <person name="Ito Y."/>
            <person name="Ito Y."/>
            <person name="Iwabuchi A."/>
            <person name="Kamiya K."/>
            <person name="Karasawa W."/>
            <person name="Kurita K."/>
            <person name="Katagiri S."/>
            <person name="Kikuta A."/>
            <person name="Kobayashi H."/>
            <person name="Kobayashi N."/>
            <person name="Machita K."/>
            <person name="Maehara T."/>
            <person name="Masukawa M."/>
            <person name="Mizubayashi T."/>
            <person name="Mukai Y."/>
            <person name="Nagasaki H."/>
            <person name="Nagata Y."/>
            <person name="Naito S."/>
            <person name="Nakashima M."/>
            <person name="Nakama Y."/>
            <person name="Nakamichi Y."/>
            <person name="Nakamura M."/>
            <person name="Meguro A."/>
            <person name="Negishi M."/>
            <person name="Ohta I."/>
            <person name="Ohta T."/>
            <person name="Okamoto M."/>
            <person name="Ono N."/>
            <person name="Saji S."/>
            <person name="Sakaguchi M."/>
            <person name="Sakai K."/>
            <person name="Shibata M."/>
            <person name="Shimokawa T."/>
            <person name="Song J."/>
            <person name="Takazaki Y."/>
            <person name="Terasawa K."/>
            <person name="Tsugane M."/>
            <person name="Tsuji K."/>
            <person name="Ueda S."/>
            <person name="Waki K."/>
            <person name="Yamagata H."/>
            <person name="Yamamoto M."/>
            <person name="Yamamoto S."/>
            <person name="Yamane H."/>
            <person name="Yoshiki S."/>
            <person name="Yoshihara R."/>
            <person name="Yukawa K."/>
            <person name="Zhong H."/>
            <person name="Yano M."/>
            <person name="Yuan Q."/>
            <person name="Ouyang S."/>
            <person name="Liu J."/>
            <person name="Jones K.M."/>
            <person name="Gansberger K."/>
            <person name="Moffat K."/>
            <person name="Hill J."/>
            <person name="Bera J."/>
            <person name="Fadrosh D."/>
            <person name="Jin S."/>
            <person name="Johri S."/>
            <person name="Kim M."/>
            <person name="Overton L."/>
            <person name="Reardon M."/>
            <person name="Tsitrin T."/>
            <person name="Vuong H."/>
            <person name="Weaver B."/>
            <person name="Ciecko A."/>
            <person name="Tallon L."/>
            <person name="Jackson J."/>
            <person name="Pai G."/>
            <person name="Aken S.V."/>
            <person name="Utterback T."/>
            <person name="Reidmuller S."/>
            <person name="Feldblyum T."/>
            <person name="Hsiao J."/>
            <person name="Zismann V."/>
            <person name="Iobst S."/>
            <person name="de Vazeille A.R."/>
            <person name="Buell C.R."/>
            <person name="Ying K."/>
            <person name="Li Y."/>
            <person name="Lu T."/>
            <person name="Huang Y."/>
            <person name="Zhao Q."/>
            <person name="Feng Q."/>
            <person name="Zhang L."/>
            <person name="Zhu J."/>
            <person name="Weng Q."/>
            <person name="Mu J."/>
            <person name="Lu Y."/>
            <person name="Fan D."/>
            <person name="Liu Y."/>
            <person name="Guan J."/>
            <person name="Zhang Y."/>
            <person name="Yu S."/>
            <person name="Liu X."/>
            <person name="Zhang Y."/>
            <person name="Hong G."/>
            <person name="Han B."/>
            <person name="Choisne N."/>
            <person name="Demange N."/>
            <person name="Orjeda G."/>
            <person name="Samain S."/>
            <person name="Cattolico L."/>
            <person name="Pelletier E."/>
            <person name="Couloux A."/>
            <person name="Segurens B."/>
            <person name="Wincker P."/>
            <person name="D'Hont A."/>
            <person name="Scarpelli C."/>
            <person name="Weissenbach J."/>
            <person name="Salanoubat M."/>
            <person name="Quetier F."/>
            <person name="Yu Y."/>
            <person name="Kim H.R."/>
            <person name="Rambo T."/>
            <person name="Currie J."/>
            <person name="Collura K."/>
            <person name="Luo M."/>
            <person name="Yang T."/>
            <person name="Ammiraju J.S.S."/>
            <person name="Engler F."/>
            <person name="Soderlund C."/>
            <person name="Wing R.A."/>
            <person name="Palmer L.E."/>
            <person name="de la Bastide M."/>
            <person name="Spiegel L."/>
            <person name="Nascimento L."/>
            <person name="Zutavern T."/>
            <person name="O'Shaughnessy A."/>
            <person name="Dike S."/>
            <person name="Dedhia N."/>
            <person name="Preston R."/>
            <person name="Balija V."/>
            <person name="McCombie W.R."/>
            <person name="Chow T."/>
            <person name="Chen H."/>
            <person name="Chung M."/>
            <person name="Chen C."/>
            <person name="Shaw J."/>
            <person name="Wu H."/>
            <person name="Hsiao K."/>
            <person name="Chao Y."/>
            <person name="Chu M."/>
            <person name="Cheng C."/>
            <person name="Hour A."/>
            <person name="Lee P."/>
            <person name="Lin S."/>
            <person name="Lin Y."/>
            <person name="Liou J."/>
            <person name="Liu S."/>
            <person name="Hsing Y."/>
            <person name="Raghuvanshi S."/>
            <person name="Mohanty A."/>
            <person name="Bharti A.K."/>
            <person name="Gaur A."/>
            <person name="Gupta V."/>
            <person name="Kumar D."/>
            <person name="Ravi V."/>
            <person name="Vij S."/>
            <person name="Kapur A."/>
            <person name="Khurana P."/>
            <person name="Khurana P."/>
            <person name="Khurana J.P."/>
            <person name="Tyagi A.K."/>
            <person name="Gaikwad K."/>
            <person name="Singh A."/>
            <person name="Dalal V."/>
            <person name="Srivastava S."/>
            <person name="Dixit A."/>
            <person name="Pal A.K."/>
            <person name="Ghazi I.A."/>
            <person name="Yadav M."/>
            <person name="Pandit A."/>
            <person name="Bhargava A."/>
            <person name="Sureshbabu K."/>
            <person name="Batra K."/>
            <person name="Sharma T.R."/>
            <person name="Mohapatra T."/>
            <person name="Singh N.K."/>
            <person name="Messing J."/>
            <person name="Nelson A.B."/>
            <person name="Fuks G."/>
            <person name="Kavchok S."/>
            <person name="Keizer G."/>
            <person name="Linton E."/>
            <person name="Llaca V."/>
            <person name="Song R."/>
            <person name="Tanyolac B."/>
            <person name="Young S."/>
            <person name="Ho-Il K."/>
            <person name="Hahn J.H."/>
            <person name="Sangsakoo G."/>
            <person name="Vanavichit A."/>
            <person name="de Mattos Luiz.A.T."/>
            <person name="Zimmer P.D."/>
            <person name="Malone G."/>
            <person name="Dellagostin O."/>
            <person name="de Oliveira A.C."/>
            <person name="Bevan M."/>
            <person name="Bancroft I."/>
            <person name="Minx P."/>
            <person name="Cordum H."/>
            <person name="Wilson R."/>
            <person name="Cheng Z."/>
            <person name="Jin W."/>
            <person name="Jiang J."/>
            <person name="Leong S.A."/>
            <person name="Iwama H."/>
            <person name="Gojobori T."/>
            <person name="Itoh T."/>
            <person name="Niimura Y."/>
            <person name="Fujii Y."/>
            <person name="Habara T."/>
            <person name="Sakai H."/>
            <person name="Sato Y."/>
            <person name="Wilson G."/>
            <person name="Kumar K."/>
            <person name="McCouch S."/>
            <person name="Juretic N."/>
            <person name="Hoen D."/>
            <person name="Wright S."/>
            <person name="Bruskiewich R."/>
            <person name="Bureau T."/>
            <person name="Miyao A."/>
            <person name="Hirochika H."/>
            <person name="Nishikawa T."/>
            <person name="Kadowaki K."/>
            <person name="Sugiura M."/>
            <person name="Burr B."/>
            <person name="Sasaki T."/>
        </authorList>
    </citation>
    <scope>NUCLEOTIDE SEQUENCE [LARGE SCALE GENOMIC DNA]</scope>
    <source>
        <strain evidence="4">cv. Nipponbare</strain>
    </source>
</reference>
<dbReference type="InterPro" id="IPR029058">
    <property type="entry name" value="AB_hydrolase_fold"/>
</dbReference>
<keyword evidence="2" id="KW-0442">Lipid degradation</keyword>
<sequence>DPRGPHILGCHVNTFLFPSSLPSLSHFSPSSFPFLSHFSGQASRREGRRSVGRGPAPLPAARSARWAAAASSSSPAARRLRPVRHRWREPILWRRGIGGIGSGEAGVRDQRRTGRESGAAARLLRGVRGARGRAVRLRRRDGILLYARSCVAVPEPFILQSVSRFRRCRESNWIGYVAVATDEGKAALGRRNIFVAWRGTVQSLQWIKDMEFVNGATQGPPPGQSLRRHGAPRMAVHVHLQ</sequence>
<keyword evidence="4" id="KW-1185">Reference proteome</keyword>
<dbReference type="EMBL" id="AP014957">
    <property type="protein sequence ID" value="BAS76407.1"/>
    <property type="molecule type" value="Genomic_DNA"/>
</dbReference>
<feature type="non-terminal residue" evidence="3">
    <location>
        <position position="1"/>
    </location>
</feature>
<dbReference type="InParanoid" id="A0A0P0VDG2"/>
<dbReference type="PaxDb" id="39947-A0A0P0VDG2"/>